<dbReference type="InterPro" id="IPR057050">
    <property type="entry name" value="RRM_PARP14_2"/>
</dbReference>
<dbReference type="EC" id="2.4.2.-" evidence="7"/>
<evidence type="ECO:0000256" key="6">
    <source>
        <dbReference type="ARBA" id="ARBA00024347"/>
    </source>
</evidence>
<feature type="compositionally biased region" description="Basic and acidic residues" evidence="9">
    <location>
        <begin position="103"/>
        <end position="112"/>
    </location>
</feature>
<dbReference type="Pfam" id="PF23251">
    <property type="entry name" value="KH_PARP14_4"/>
    <property type="match status" value="1"/>
</dbReference>
<organism evidence="13 14">
    <name type="scientific">Anser brachyrhynchus</name>
    <name type="common">Pink-footed goose</name>
    <dbReference type="NCBI Taxonomy" id="132585"/>
    <lineage>
        <taxon>Eukaryota</taxon>
        <taxon>Metazoa</taxon>
        <taxon>Chordata</taxon>
        <taxon>Craniata</taxon>
        <taxon>Vertebrata</taxon>
        <taxon>Euteleostomi</taxon>
        <taxon>Archelosauria</taxon>
        <taxon>Archosauria</taxon>
        <taxon>Dinosauria</taxon>
        <taxon>Saurischia</taxon>
        <taxon>Theropoda</taxon>
        <taxon>Coelurosauria</taxon>
        <taxon>Aves</taxon>
        <taxon>Neognathae</taxon>
        <taxon>Galloanserae</taxon>
        <taxon>Anseriformes</taxon>
        <taxon>Anatidae</taxon>
        <taxon>Anserinae</taxon>
        <taxon>Anser</taxon>
    </lineage>
</organism>
<evidence type="ECO:0000313" key="13">
    <source>
        <dbReference type="Ensembl" id="ENSABRP00000022898.1"/>
    </source>
</evidence>
<dbReference type="CDD" id="cd12300">
    <property type="entry name" value="RRM1_PAR14"/>
    <property type="match status" value="1"/>
</dbReference>
<comment type="similarity">
    <text evidence="6">Belongs to the ARTD/PARP family.</text>
</comment>
<dbReference type="GO" id="GO:0003950">
    <property type="term" value="F:NAD+ poly-ADP-ribosyltransferase activity"/>
    <property type="evidence" value="ECO:0007669"/>
    <property type="project" value="UniProtKB-UniRule"/>
</dbReference>
<dbReference type="SUPFAM" id="SSF52949">
    <property type="entry name" value="Macro domain-like"/>
    <property type="match status" value="3"/>
</dbReference>
<evidence type="ECO:0000256" key="9">
    <source>
        <dbReference type="SAM" id="MobiDB-lite"/>
    </source>
</evidence>
<dbReference type="PROSITE" id="PS50918">
    <property type="entry name" value="WWE"/>
    <property type="match status" value="1"/>
</dbReference>
<dbReference type="Proteomes" id="UP000694426">
    <property type="component" value="Unplaced"/>
</dbReference>
<dbReference type="SMART" id="SM00506">
    <property type="entry name" value="A1pp"/>
    <property type="match status" value="3"/>
</dbReference>
<dbReference type="PROSITE" id="PS51059">
    <property type="entry name" value="PARP_CATALYTIC"/>
    <property type="match status" value="1"/>
</dbReference>
<dbReference type="CDD" id="cd01439">
    <property type="entry name" value="TCCD_inducible_PARP_like"/>
    <property type="match status" value="1"/>
</dbReference>
<dbReference type="Gene3D" id="3.40.220.10">
    <property type="entry name" value="Leucine Aminopeptidase, subunit E, domain 1"/>
    <property type="match status" value="3"/>
</dbReference>
<feature type="domain" description="PARP catalytic" evidence="11">
    <location>
        <begin position="1574"/>
        <end position="1770"/>
    </location>
</feature>
<dbReference type="Pfam" id="PF23252">
    <property type="entry name" value="KH_PARP14_5"/>
    <property type="match status" value="1"/>
</dbReference>
<keyword evidence="2 7" id="KW-0328">Glycosyltransferase</keyword>
<reference evidence="13" key="1">
    <citation type="submission" date="2025-08" db="UniProtKB">
        <authorList>
            <consortium name="Ensembl"/>
        </authorList>
    </citation>
    <scope>IDENTIFICATION</scope>
</reference>
<feature type="domain" description="Macro" evidence="12">
    <location>
        <begin position="1179"/>
        <end position="1350"/>
    </location>
</feature>
<dbReference type="Pfam" id="PF23248">
    <property type="entry name" value="KH_PARP14_2"/>
    <property type="match status" value="1"/>
</dbReference>
<dbReference type="Pfam" id="PF22005">
    <property type="entry name" value="WWE_1"/>
    <property type="match status" value="1"/>
</dbReference>
<dbReference type="GO" id="GO:1990404">
    <property type="term" value="F:NAD+-protein mono-ADP-ribosyltransferase activity"/>
    <property type="evidence" value="ECO:0007669"/>
    <property type="project" value="TreeGrafter"/>
</dbReference>
<dbReference type="InterPro" id="IPR004170">
    <property type="entry name" value="WWE_dom"/>
</dbReference>
<reference evidence="13" key="2">
    <citation type="submission" date="2025-09" db="UniProtKB">
        <authorList>
            <consortium name="Ensembl"/>
        </authorList>
    </citation>
    <scope>IDENTIFICATION</scope>
</reference>
<dbReference type="Pfam" id="PF01661">
    <property type="entry name" value="Macro"/>
    <property type="match status" value="3"/>
</dbReference>
<dbReference type="Gene3D" id="3.90.228.10">
    <property type="match status" value="1"/>
</dbReference>
<dbReference type="InterPro" id="IPR012317">
    <property type="entry name" value="Poly(ADP-ribose)pol_cat_dom"/>
</dbReference>
<feature type="domain" description="Macro" evidence="12">
    <location>
        <begin position="786"/>
        <end position="973"/>
    </location>
</feature>
<keyword evidence="14" id="KW-1185">Reference proteome</keyword>
<dbReference type="Pfam" id="PF23085">
    <property type="entry name" value="RRM_PARP14_3"/>
    <property type="match status" value="1"/>
</dbReference>
<dbReference type="InterPro" id="IPR057044">
    <property type="entry name" value="PARP14_KH_1"/>
</dbReference>
<keyword evidence="5" id="KW-0539">Nucleus</keyword>
<feature type="coiled-coil region" evidence="8">
    <location>
        <begin position="437"/>
        <end position="465"/>
    </location>
</feature>
<comment type="subcellular location">
    <subcellularLocation>
        <location evidence="1">Nucleus</location>
    </subcellularLocation>
</comment>
<evidence type="ECO:0000256" key="4">
    <source>
        <dbReference type="ARBA" id="ARBA00023027"/>
    </source>
</evidence>
<dbReference type="GO" id="GO:0005634">
    <property type="term" value="C:nucleus"/>
    <property type="evidence" value="ECO:0007669"/>
    <property type="project" value="UniProtKB-SubCell"/>
</dbReference>
<keyword evidence="8" id="KW-0175">Coiled coil</keyword>
<proteinExistence type="inferred from homology"/>
<dbReference type="Pfam" id="PF00644">
    <property type="entry name" value="PARP"/>
    <property type="match status" value="1"/>
</dbReference>
<dbReference type="GO" id="GO:0003714">
    <property type="term" value="F:transcription corepressor activity"/>
    <property type="evidence" value="ECO:0007669"/>
    <property type="project" value="TreeGrafter"/>
</dbReference>
<dbReference type="Pfam" id="PF23254">
    <property type="entry name" value="KH_PARP14_8"/>
    <property type="match status" value="1"/>
</dbReference>
<dbReference type="InterPro" id="IPR057048">
    <property type="entry name" value="PARP14_KH_6"/>
</dbReference>
<dbReference type="InterPro" id="IPR012677">
    <property type="entry name" value="Nucleotide-bd_a/b_plait_sf"/>
</dbReference>
<dbReference type="PANTHER" id="PTHR14453">
    <property type="entry name" value="PARP/ZINC FINGER CCCH TYPE DOMAIN CONTAINING PROTEIN"/>
    <property type="match status" value="1"/>
</dbReference>
<dbReference type="InterPro" id="IPR057043">
    <property type="entry name" value="PARP14_KH_2"/>
</dbReference>
<keyword evidence="3 7" id="KW-0808">Transferase</keyword>
<dbReference type="GO" id="GO:0005737">
    <property type="term" value="C:cytoplasm"/>
    <property type="evidence" value="ECO:0007669"/>
    <property type="project" value="TreeGrafter"/>
</dbReference>
<dbReference type="Pfam" id="PF23249">
    <property type="entry name" value="KH_PARP14_3"/>
    <property type="match status" value="1"/>
</dbReference>
<keyword evidence="4 7" id="KW-0520">NAD</keyword>
<dbReference type="GO" id="GO:0010629">
    <property type="term" value="P:negative regulation of gene expression"/>
    <property type="evidence" value="ECO:0007669"/>
    <property type="project" value="TreeGrafter"/>
</dbReference>
<evidence type="ECO:0000259" key="12">
    <source>
        <dbReference type="PROSITE" id="PS51154"/>
    </source>
</evidence>
<dbReference type="Pfam" id="PF23253">
    <property type="entry name" value="KH_PARP14_6"/>
    <property type="match status" value="1"/>
</dbReference>
<accession>A0A8B9CSD6</accession>
<dbReference type="SUPFAM" id="SSF117839">
    <property type="entry name" value="WWE domain"/>
    <property type="match status" value="1"/>
</dbReference>
<name>A0A8B9CSD6_9AVES</name>
<dbReference type="InterPro" id="IPR057045">
    <property type="entry name" value="PARP14_KH_3"/>
</dbReference>
<feature type="region of interest" description="Disordered" evidence="9">
    <location>
        <begin position="103"/>
        <end position="132"/>
    </location>
</feature>
<dbReference type="InterPro" id="IPR043472">
    <property type="entry name" value="Macro_dom-like"/>
</dbReference>
<evidence type="ECO:0000256" key="8">
    <source>
        <dbReference type="SAM" id="Coils"/>
    </source>
</evidence>
<feature type="domain" description="Macro" evidence="12">
    <location>
        <begin position="970"/>
        <end position="1158"/>
    </location>
</feature>
<dbReference type="Gene3D" id="3.30.720.50">
    <property type="match status" value="1"/>
</dbReference>
<feature type="compositionally biased region" description="Basic and acidic residues" evidence="9">
    <location>
        <begin position="120"/>
        <end position="132"/>
    </location>
</feature>
<dbReference type="PANTHER" id="PTHR14453:SF89">
    <property type="entry name" value="PROTEIN MONO-ADP-RIBOSYLTRANSFERASE PARP14"/>
    <property type="match status" value="1"/>
</dbReference>
<evidence type="ECO:0000256" key="7">
    <source>
        <dbReference type="RuleBase" id="RU362114"/>
    </source>
</evidence>
<dbReference type="InterPro" id="IPR054596">
    <property type="entry name" value="PARP14_WWE"/>
</dbReference>
<dbReference type="InterPro" id="IPR057046">
    <property type="entry name" value="PARP14_KH_4"/>
</dbReference>
<dbReference type="InterPro" id="IPR057051">
    <property type="entry name" value="PARP14_RPM_1"/>
</dbReference>
<dbReference type="GeneTree" id="ENSGT00940000154311"/>
<dbReference type="Ensembl" id="ENSABRT00000032123.1">
    <property type="protein sequence ID" value="ENSABRP00000022898.1"/>
    <property type="gene ID" value="ENSABRG00000019336.1"/>
</dbReference>
<dbReference type="CDD" id="cd02907">
    <property type="entry name" value="Macro_Af1521_BAL-like"/>
    <property type="match status" value="1"/>
</dbReference>
<dbReference type="Gene3D" id="3.30.70.330">
    <property type="match status" value="2"/>
</dbReference>
<dbReference type="Pfam" id="PF23222">
    <property type="entry name" value="RRM_PARP14_1"/>
    <property type="match status" value="1"/>
</dbReference>
<feature type="domain" description="WWE" evidence="10">
    <location>
        <begin position="1488"/>
        <end position="1565"/>
    </location>
</feature>
<sequence length="1770" mass="198782">MSGPRAAAFPLLVRGDWGAGEPPAALRKKLLLYFQSHKRSGGGECELRDGPGHLLVCFARPDVKQRVLERQTHELDLGIQGKLKLIVTELETAVATKEEAFEEKLVHTEKTESSPPDSDLQERSHSVESIAEKSAEMSPSVVLENVQGCNAKYISMLLENISGLGVDDEFIVEMIPELNVAVATFLKSIDTQEFVNKCEQNKRFKKFNMTARLLEVTCSIKAENIPDNISTDYITVYFESARNGGGPVSDIQLLPEESSAIITFCDHKGNGCLCPLPKLRKTPISVHPYYHSLGTALYGEERPVIKMPDPVVVSLDPYVWQFLQRQDRLIQDINQEMAICHCCIKWPQTDCVNPEITLCPSSSMSEQKKLMVKLVKTWKQDASTEFSRIMSHYTAIKCKVNSADWKDVKNRLVEGSALITTDISEETVVIAGTRAAVDSAEKEVRKCMEKAMKESERKKQSIEISVSVIPGKYALLRNAGLEENIHKEYPQLKIFYDDTIKTVQLCGLPAEVYKIKADLLERVLNMPRTSINIDHYVFLYLQRENNKTMSDTLFTVKNINAFYELEDDTVVLYGDSPKDLLEAEKQIKTGLAYKSIDVEDSAVIKKKEWSRQLAFLHKKYNSSQETVVIDEHVGKESRVVITGFSKTVEKVYQNLYDFIDRNTHVEKVIPAKSVAVLQFVEKEKSGVYQELGKKGVTVHFHTETLCISLSGPKGEVLKAVTLLEKILSSLYWKDVPIDKPGAKEFFTERKDSFVLEAKQKFNCLISLKEKEHQQQSEKVDDTEERKLHYKQTLPDGVEIAVYKGNLCNYPADVVVSASNEDLKHIGGLAEALLQAAGPELQMEYDELVRMNEGLQPGRAVITSAGKLPCKNIIHAVVCRWRKDEAEKCMHLLKEAVKKSLELAETHNHRSIAFPSVSGGIFGFPLQISANSIVSSIKETLEESRGKSSLKEIHLVDITEDKVRVLSEIVKNIFTPKSFSLFLLPTQSTNISVVILLQTDVVVNSVGTDLQFGVGPLCKALLEKAGPELHAEFDKKKQGHIYGQVNVLCTGGCALACKFVLHAVLPGWDRGKGQSLKILEDVVNYCLRKTEELGLNSIAFPAIGTGGFGFPKTVVSKIMFNEVFKFSSSHTLKTLQEVHFVLHPNDTDNIQVGLLRERDGTLVSHSTSLNYFISSVSTEVLGVYEMQIGPIMLQVNSGDITKEATEVIVNISNPTFDATSGVFKAIMDAAGSQVKEECAQYAGQVQNGFITTNSGKLSCSKIIHLIHNINVKNQVSKVLNECELRMYTSVAFPAIGTGQAGQSPAKVADEMLDAIVEFASKRTVQHLKEVKIVIFQTNMLKDFYESMKKREDSNSSTPESLISLLKSFFWGRKTSAEKKKPLVLEKKVDIVTFQICGESQEDVNATESWIIKLILKEQFENCISDELIESFNEKQVEALTDLQRRKHVTIQLEKNCSPPCIKISGLSRDVFEVSVEIQKMIKKIKDTQEEQSKSELVYNLVEWRYQRNDKFVAFDKLTNMQLEDAKIAKKPHFTVRIIKKNYVVDLNTLQASDDQGSTINIQRVPKNEDMQSIELPAKWEDMQDERVKLITLKPSCQEYVEVQNRFQNTCHNLVIEKIERIQNPFLWQTYQIKKKSLCSKNKNEDNEKLLFHGTAASSLSTINYNGFNRGFAGLNAASIGNGTYFAVDASYSAQDTYSRPDTNGRKYMYQARVLTGEYCVGSGGLIIPPPKSSADPTNLYDSVVDNINSPKMFVIFNDIQAYPEYLITFRR</sequence>
<evidence type="ECO:0000259" key="11">
    <source>
        <dbReference type="PROSITE" id="PS51059"/>
    </source>
</evidence>
<evidence type="ECO:0000256" key="3">
    <source>
        <dbReference type="ARBA" id="ARBA00022679"/>
    </source>
</evidence>
<evidence type="ECO:0000256" key="2">
    <source>
        <dbReference type="ARBA" id="ARBA00022676"/>
    </source>
</evidence>
<evidence type="ECO:0000256" key="1">
    <source>
        <dbReference type="ARBA" id="ARBA00004123"/>
    </source>
</evidence>
<dbReference type="PROSITE" id="PS51154">
    <property type="entry name" value="MACRO"/>
    <property type="match status" value="3"/>
</dbReference>
<protein>
    <recommendedName>
        <fullName evidence="7">Poly [ADP-ribose] polymerase</fullName>
        <shortName evidence="7">PARP</shortName>
        <ecNumber evidence="7">2.4.2.-</ecNumber>
    </recommendedName>
</protein>
<dbReference type="SUPFAM" id="SSF56399">
    <property type="entry name" value="ADP-ribosylation"/>
    <property type="match status" value="1"/>
</dbReference>
<dbReference type="FunFam" id="3.90.228.10:FF:000008">
    <property type="entry name" value="Poly [ADP-ribose] polymerase"/>
    <property type="match status" value="1"/>
</dbReference>
<dbReference type="InterPro" id="IPR037197">
    <property type="entry name" value="WWE_dom_sf"/>
</dbReference>
<dbReference type="GO" id="GO:0070212">
    <property type="term" value="P:protein poly-ADP-ribosylation"/>
    <property type="evidence" value="ECO:0007669"/>
    <property type="project" value="TreeGrafter"/>
</dbReference>
<dbReference type="Pfam" id="PF23245">
    <property type="entry name" value="RRM_PARP14_2"/>
    <property type="match status" value="1"/>
</dbReference>
<evidence type="ECO:0000256" key="5">
    <source>
        <dbReference type="ARBA" id="ARBA00023242"/>
    </source>
</evidence>
<dbReference type="InterPro" id="IPR057049">
    <property type="entry name" value="PARP14_KH_8"/>
</dbReference>
<dbReference type="Pfam" id="PF23084">
    <property type="entry name" value="KH_PARP14_1"/>
    <property type="match status" value="1"/>
</dbReference>
<evidence type="ECO:0000313" key="14">
    <source>
        <dbReference type="Proteomes" id="UP000694426"/>
    </source>
</evidence>
<dbReference type="InterPro" id="IPR052056">
    <property type="entry name" value="Mono-ARTD/PARP"/>
</dbReference>
<dbReference type="InterPro" id="IPR002589">
    <property type="entry name" value="Macro_dom"/>
</dbReference>
<dbReference type="InterPro" id="IPR057047">
    <property type="entry name" value="PARP14_KH_5"/>
</dbReference>
<evidence type="ECO:0000259" key="10">
    <source>
        <dbReference type="PROSITE" id="PS50918"/>
    </source>
</evidence>